<keyword evidence="7" id="KW-0812">Transmembrane</keyword>
<evidence type="ECO:0000256" key="2">
    <source>
        <dbReference type="ARBA" id="ARBA00012438"/>
    </source>
</evidence>
<dbReference type="InterPro" id="IPR000014">
    <property type="entry name" value="PAS"/>
</dbReference>
<dbReference type="InterPro" id="IPR036097">
    <property type="entry name" value="HisK_dim/P_sf"/>
</dbReference>
<dbReference type="SMART" id="SM00388">
    <property type="entry name" value="HisKA"/>
    <property type="match status" value="1"/>
</dbReference>
<comment type="catalytic activity">
    <reaction evidence="1">
        <text>ATP + protein L-histidine = ADP + protein N-phospho-L-histidine.</text>
        <dbReference type="EC" id="2.7.13.3"/>
    </reaction>
</comment>
<dbReference type="Gene3D" id="3.30.565.10">
    <property type="entry name" value="Histidine kinase-like ATPase, C-terminal domain"/>
    <property type="match status" value="1"/>
</dbReference>
<accession>A0ABY9FKQ3</accession>
<dbReference type="GO" id="GO:0005524">
    <property type="term" value="F:ATP binding"/>
    <property type="evidence" value="ECO:0007669"/>
    <property type="project" value="UniProtKB-KW"/>
</dbReference>
<feature type="domain" description="PAC" evidence="11">
    <location>
        <begin position="341"/>
        <end position="393"/>
    </location>
</feature>
<keyword evidence="5" id="KW-0418">Kinase</keyword>
<evidence type="ECO:0000259" key="10">
    <source>
        <dbReference type="PROSITE" id="PS50112"/>
    </source>
</evidence>
<dbReference type="InterPro" id="IPR005467">
    <property type="entry name" value="His_kinase_dom"/>
</dbReference>
<sequence>MRFVAARRWADLPLRGKALVVISLPLVVLLLSLVLIYITERQTARAEEDVRRVLLVQGDIQTVHTLLAEAAASVRGYLLTRREDFLPSYEQATPLIHAALQRLDHNIRDARMREHLKTITPLIADKLDGLLALRNGKRDDPDAITAILIENKQVLDVLREQISAMRVREDGLLAERSAAASATRMRLLFATLLAAVCGLLGAIVAVLFLSKGIVARVQQVQGNAQRLALGQPLLPQPPEQDEIGQLGTRLVEAGQLLAERERALRDNEERLRLIIDGVKDYGIFALDAQGYVTTWNAGAQRIKGYTEQEIIGQHFSLFYLPEECPAHPDMALREATRDGHYMEEGWRCRKDGSRFWASVVITAQYDGTGALRGFSKITRDITDRRAAEIALRTAREEAESASRAKSEFLSRMSHELRTPLNAILGFAQLLDMDSTAGQRPQVSHILRAGQHLLALINEVLDIARIEAGRLPLNIEPIALATVLHEALTLVSPMAADAGIHLVDLPALPDDSGVLADRQRLVQVLLNLLSNAIKYNRPGGKVRLEVSVQAHQVSIAVHDTGHGIAPDQLDQLFKPFERLGADPQVEGTGLGLSLSKNLLEMMQGSLQVHSEPGHGCCFTLRLPATQVIGTHLPPIAALTVTRPPVDYHGKILCIEDNLSSLALIETLMQRRPGIQLLSSMQGQMGLDLARQHSPQLILLDVTLPDLEGLEVLRRLRHSPATAATPVLMITADASDLTHRALRDAGATAILTKPIHIQAFLGHLEHYLPEPA</sequence>
<dbReference type="NCBIfam" id="TIGR00229">
    <property type="entry name" value="sensory_box"/>
    <property type="match status" value="1"/>
</dbReference>
<dbReference type="InterPro" id="IPR001789">
    <property type="entry name" value="Sig_transdc_resp-reg_receiver"/>
</dbReference>
<dbReference type="SUPFAM" id="SSF47384">
    <property type="entry name" value="Homodimeric domain of signal transducing histidine kinase"/>
    <property type="match status" value="1"/>
</dbReference>
<dbReference type="Gene3D" id="3.30.450.20">
    <property type="entry name" value="PAS domain"/>
    <property type="match status" value="1"/>
</dbReference>
<dbReference type="PROSITE" id="PS50112">
    <property type="entry name" value="PAS"/>
    <property type="match status" value="1"/>
</dbReference>
<protein>
    <recommendedName>
        <fullName evidence="2">histidine kinase</fullName>
        <ecNumber evidence="2">2.7.13.3</ecNumber>
    </recommendedName>
</protein>
<dbReference type="InterPro" id="IPR011006">
    <property type="entry name" value="CheY-like_superfamily"/>
</dbReference>
<keyword evidence="3 6" id="KW-0597">Phosphoprotein</keyword>
<dbReference type="SMART" id="SM00091">
    <property type="entry name" value="PAS"/>
    <property type="match status" value="1"/>
</dbReference>
<name>A0ABY9FKQ3_9PSED</name>
<dbReference type="PROSITE" id="PS50109">
    <property type="entry name" value="HIS_KIN"/>
    <property type="match status" value="1"/>
</dbReference>
<dbReference type="EMBL" id="CP117451">
    <property type="protein sequence ID" value="WLH03881.1"/>
    <property type="molecule type" value="Genomic_DNA"/>
</dbReference>
<organism evidence="12 13">
    <name type="scientific">Pseudomonas beijingensis</name>
    <dbReference type="NCBI Taxonomy" id="2954101"/>
    <lineage>
        <taxon>Bacteria</taxon>
        <taxon>Pseudomonadati</taxon>
        <taxon>Pseudomonadota</taxon>
        <taxon>Gammaproteobacteria</taxon>
        <taxon>Pseudomonadales</taxon>
        <taxon>Pseudomonadaceae</taxon>
        <taxon>Pseudomonas</taxon>
    </lineage>
</organism>
<keyword evidence="12" id="KW-0547">Nucleotide-binding</keyword>
<evidence type="ECO:0000256" key="7">
    <source>
        <dbReference type="SAM" id="Phobius"/>
    </source>
</evidence>
<evidence type="ECO:0000256" key="1">
    <source>
        <dbReference type="ARBA" id="ARBA00000085"/>
    </source>
</evidence>
<evidence type="ECO:0000256" key="5">
    <source>
        <dbReference type="ARBA" id="ARBA00022777"/>
    </source>
</evidence>
<dbReference type="SUPFAM" id="SSF52172">
    <property type="entry name" value="CheY-like"/>
    <property type="match status" value="1"/>
</dbReference>
<feature type="transmembrane region" description="Helical" evidence="7">
    <location>
        <begin position="18"/>
        <end position="38"/>
    </location>
</feature>
<evidence type="ECO:0000256" key="6">
    <source>
        <dbReference type="PROSITE-ProRule" id="PRU00169"/>
    </source>
</evidence>
<dbReference type="SMART" id="SM00448">
    <property type="entry name" value="REC"/>
    <property type="match status" value="1"/>
</dbReference>
<dbReference type="PROSITE" id="PS50113">
    <property type="entry name" value="PAC"/>
    <property type="match status" value="1"/>
</dbReference>
<keyword evidence="7" id="KW-0472">Membrane</keyword>
<feature type="domain" description="Response regulatory" evidence="9">
    <location>
        <begin position="649"/>
        <end position="766"/>
    </location>
</feature>
<evidence type="ECO:0000313" key="13">
    <source>
        <dbReference type="Proteomes" id="UP001224838"/>
    </source>
</evidence>
<feature type="domain" description="Histidine kinase" evidence="8">
    <location>
        <begin position="411"/>
        <end position="625"/>
    </location>
</feature>
<dbReference type="InterPro" id="IPR003661">
    <property type="entry name" value="HisK_dim/P_dom"/>
</dbReference>
<evidence type="ECO:0000313" key="12">
    <source>
        <dbReference type="EMBL" id="WLH03881.1"/>
    </source>
</evidence>
<dbReference type="InterPro" id="IPR003594">
    <property type="entry name" value="HATPase_dom"/>
</dbReference>
<dbReference type="Pfam" id="PF02518">
    <property type="entry name" value="HATPase_c"/>
    <property type="match status" value="1"/>
</dbReference>
<gene>
    <name evidence="12" type="ORF">PSH92_13725</name>
</gene>
<dbReference type="CDD" id="cd00082">
    <property type="entry name" value="HisKA"/>
    <property type="match status" value="1"/>
</dbReference>
<keyword evidence="7" id="KW-1133">Transmembrane helix</keyword>
<reference evidence="12 13" key="1">
    <citation type="submission" date="2023-02" db="EMBL/GenBank/DDBJ databases">
        <title>Evolution of Hrp T3SS in non-pathogenic Pseudomonas fluorescens.</title>
        <authorList>
            <person name="Liao K."/>
            <person name="Wei H."/>
            <person name="Gu Y."/>
        </authorList>
    </citation>
    <scope>NUCLEOTIDE SEQUENCE [LARGE SCALE GENOMIC DNA]</scope>
    <source>
        <strain evidence="12 13">FP2034</strain>
    </source>
</reference>
<keyword evidence="12" id="KW-0067">ATP-binding</keyword>
<dbReference type="PROSITE" id="PS50110">
    <property type="entry name" value="RESPONSE_REGULATORY"/>
    <property type="match status" value="1"/>
</dbReference>
<dbReference type="SUPFAM" id="SSF55785">
    <property type="entry name" value="PYP-like sensor domain (PAS domain)"/>
    <property type="match status" value="1"/>
</dbReference>
<evidence type="ECO:0000256" key="3">
    <source>
        <dbReference type="ARBA" id="ARBA00022553"/>
    </source>
</evidence>
<dbReference type="PANTHER" id="PTHR43047">
    <property type="entry name" value="TWO-COMPONENT HISTIDINE PROTEIN KINASE"/>
    <property type="match status" value="1"/>
</dbReference>
<dbReference type="Gene3D" id="3.40.50.2300">
    <property type="match status" value="1"/>
</dbReference>
<dbReference type="EC" id="2.7.13.3" evidence="2"/>
<dbReference type="Proteomes" id="UP001224838">
    <property type="component" value="Chromosome"/>
</dbReference>
<dbReference type="PANTHER" id="PTHR43047:SF72">
    <property type="entry name" value="OSMOSENSING HISTIDINE PROTEIN KINASE SLN1"/>
    <property type="match status" value="1"/>
</dbReference>
<feature type="transmembrane region" description="Helical" evidence="7">
    <location>
        <begin position="187"/>
        <end position="209"/>
    </location>
</feature>
<dbReference type="Pfam" id="PF00512">
    <property type="entry name" value="HisKA"/>
    <property type="match status" value="1"/>
</dbReference>
<evidence type="ECO:0000259" key="8">
    <source>
        <dbReference type="PROSITE" id="PS50109"/>
    </source>
</evidence>
<keyword evidence="4" id="KW-0808">Transferase</keyword>
<dbReference type="CDD" id="cd00130">
    <property type="entry name" value="PAS"/>
    <property type="match status" value="1"/>
</dbReference>
<dbReference type="Pfam" id="PF00072">
    <property type="entry name" value="Response_reg"/>
    <property type="match status" value="1"/>
</dbReference>
<dbReference type="SMART" id="SM00387">
    <property type="entry name" value="HATPase_c"/>
    <property type="match status" value="1"/>
</dbReference>
<dbReference type="Gene3D" id="6.10.340.10">
    <property type="match status" value="1"/>
</dbReference>
<proteinExistence type="predicted"/>
<dbReference type="InterPro" id="IPR000700">
    <property type="entry name" value="PAS-assoc_C"/>
</dbReference>
<dbReference type="RefSeq" id="WP_305471036.1">
    <property type="nucleotide sequence ID" value="NZ_CP117451.1"/>
</dbReference>
<dbReference type="InterPro" id="IPR035965">
    <property type="entry name" value="PAS-like_dom_sf"/>
</dbReference>
<dbReference type="Pfam" id="PF13426">
    <property type="entry name" value="PAS_9"/>
    <property type="match status" value="1"/>
</dbReference>
<evidence type="ECO:0000259" key="9">
    <source>
        <dbReference type="PROSITE" id="PS50110"/>
    </source>
</evidence>
<dbReference type="PRINTS" id="PR00344">
    <property type="entry name" value="BCTRLSENSOR"/>
</dbReference>
<keyword evidence="13" id="KW-1185">Reference proteome</keyword>
<dbReference type="InterPro" id="IPR036890">
    <property type="entry name" value="HATPase_C_sf"/>
</dbReference>
<dbReference type="Pfam" id="PF05227">
    <property type="entry name" value="CHASE3"/>
    <property type="match status" value="1"/>
</dbReference>
<dbReference type="InterPro" id="IPR004358">
    <property type="entry name" value="Sig_transdc_His_kin-like_C"/>
</dbReference>
<dbReference type="SUPFAM" id="SSF55874">
    <property type="entry name" value="ATPase domain of HSP90 chaperone/DNA topoisomerase II/histidine kinase"/>
    <property type="match status" value="1"/>
</dbReference>
<feature type="modified residue" description="4-aspartylphosphate" evidence="6">
    <location>
        <position position="699"/>
    </location>
</feature>
<evidence type="ECO:0000256" key="4">
    <source>
        <dbReference type="ARBA" id="ARBA00022679"/>
    </source>
</evidence>
<dbReference type="InterPro" id="IPR007891">
    <property type="entry name" value="CHASE3"/>
</dbReference>
<evidence type="ECO:0000259" key="11">
    <source>
        <dbReference type="PROSITE" id="PS50113"/>
    </source>
</evidence>
<feature type="domain" description="PAS" evidence="10">
    <location>
        <begin position="267"/>
        <end position="339"/>
    </location>
</feature>
<dbReference type="Gene3D" id="1.10.287.130">
    <property type="match status" value="1"/>
</dbReference>